<organism evidence="3 4">
    <name type="scientific">Candidatus Thiodictyon syntrophicum</name>
    <dbReference type="NCBI Taxonomy" id="1166950"/>
    <lineage>
        <taxon>Bacteria</taxon>
        <taxon>Pseudomonadati</taxon>
        <taxon>Pseudomonadota</taxon>
        <taxon>Gammaproteobacteria</taxon>
        <taxon>Chromatiales</taxon>
        <taxon>Chromatiaceae</taxon>
        <taxon>Thiodictyon</taxon>
    </lineage>
</organism>
<dbReference type="EMBL" id="CP020370">
    <property type="protein sequence ID" value="AUB79555.1"/>
    <property type="molecule type" value="Genomic_DNA"/>
</dbReference>
<feature type="signal peptide" evidence="2">
    <location>
        <begin position="1"/>
        <end position="20"/>
    </location>
</feature>
<evidence type="ECO:0000256" key="1">
    <source>
        <dbReference type="SAM" id="MobiDB-lite"/>
    </source>
</evidence>
<evidence type="ECO:0000256" key="2">
    <source>
        <dbReference type="SAM" id="SignalP"/>
    </source>
</evidence>
<feature type="compositionally biased region" description="Low complexity" evidence="1">
    <location>
        <begin position="251"/>
        <end position="271"/>
    </location>
</feature>
<feature type="region of interest" description="Disordered" evidence="1">
    <location>
        <begin position="245"/>
        <end position="271"/>
    </location>
</feature>
<dbReference type="RefSeq" id="WP_100917374.1">
    <property type="nucleotide sequence ID" value="NZ_CP020370.1"/>
</dbReference>
<dbReference type="Pfam" id="PF07148">
    <property type="entry name" value="MalM"/>
    <property type="match status" value="1"/>
</dbReference>
<evidence type="ECO:0008006" key="5">
    <source>
        <dbReference type="Google" id="ProtNLM"/>
    </source>
</evidence>
<dbReference type="OrthoDB" id="5944162at2"/>
<dbReference type="GO" id="GO:0008643">
    <property type="term" value="P:carbohydrate transport"/>
    <property type="evidence" value="ECO:0007669"/>
    <property type="project" value="InterPro"/>
</dbReference>
<gene>
    <name evidence="3" type="ORF">THSYN_00310</name>
</gene>
<dbReference type="GO" id="GO:0042597">
    <property type="term" value="C:periplasmic space"/>
    <property type="evidence" value="ECO:0007669"/>
    <property type="project" value="InterPro"/>
</dbReference>
<sequence>MPRSLTVTALALALVTVAGCAGSGKTTWVAPLESRSPMYTAVSPSAAASLATLSAVRVCCDTLSALHYQPLNTGDSEFFKLDANSQAFAFATGKSLLAAFVIPDELERATLTIEAIAGATVFVPTVLILDRDFRVSRAIDSSNFKYTPAGFMEPQRLRGKVYLDRRQGGELAAEKYLIVFTTDKDLRGSTRMMSEARLYARAHGLVDPGLPDPIAQHAATGVFRMGVGDLEVSAASTTQYVRQQQGASRYVPPTSAVAPAPRPARPAAQPSARVAKAGAQPMLKETQTMYDRMIQQSVALGDMDRAWRLVQEAERAGSTTARATFVGAVENK</sequence>
<dbReference type="PROSITE" id="PS51257">
    <property type="entry name" value="PROKAR_LIPOPROTEIN"/>
    <property type="match status" value="1"/>
</dbReference>
<protein>
    <recommendedName>
        <fullName evidence="5">Transcriptional regulator</fullName>
    </recommendedName>
</protein>
<reference evidence="3 4" key="1">
    <citation type="submission" date="2017-03" db="EMBL/GenBank/DDBJ databases">
        <title>Complete genome sequence of Candidatus 'Thiodictyon syntrophicum' sp. nov. strain Cad16T, a photolithoautotroph purple sulfur bacterium isolated from an alpine meromictic lake.</title>
        <authorList>
            <person name="Luedin S.M."/>
            <person name="Pothier J.F."/>
            <person name="Danza F."/>
            <person name="Storelli N."/>
            <person name="Wittwer M."/>
            <person name="Tonolla M."/>
        </authorList>
    </citation>
    <scope>NUCLEOTIDE SEQUENCE [LARGE SCALE GENOMIC DNA]</scope>
    <source>
        <strain evidence="3 4">Cad16T</strain>
    </source>
</reference>
<keyword evidence="2" id="KW-0732">Signal</keyword>
<dbReference type="InterPro" id="IPR010794">
    <property type="entry name" value="MalM"/>
</dbReference>
<proteinExistence type="predicted"/>
<accession>A0A2K8U1Z8</accession>
<dbReference type="AlphaFoldDB" id="A0A2K8U1Z8"/>
<evidence type="ECO:0000313" key="3">
    <source>
        <dbReference type="EMBL" id="AUB79555.1"/>
    </source>
</evidence>
<feature type="chain" id="PRO_5014823662" description="Transcriptional regulator" evidence="2">
    <location>
        <begin position="21"/>
        <end position="332"/>
    </location>
</feature>
<keyword evidence="4" id="KW-1185">Reference proteome</keyword>
<dbReference type="Proteomes" id="UP000232638">
    <property type="component" value="Chromosome"/>
</dbReference>
<name>A0A2K8U1Z8_9GAMM</name>
<dbReference type="KEGG" id="tsy:THSYN_00310"/>
<evidence type="ECO:0000313" key="4">
    <source>
        <dbReference type="Proteomes" id="UP000232638"/>
    </source>
</evidence>